<dbReference type="RefSeq" id="WP_206720680.1">
    <property type="nucleotide sequence ID" value="NZ_CP071090.1"/>
</dbReference>
<name>A0ABX7NJQ8_9BACT</name>
<dbReference type="EMBL" id="CP071090">
    <property type="protein sequence ID" value="QSQ19092.1"/>
    <property type="molecule type" value="Genomic_DNA"/>
</dbReference>
<keyword evidence="3" id="KW-1185">Reference proteome</keyword>
<accession>A0ABX7NJQ8</accession>
<evidence type="ECO:0000313" key="2">
    <source>
        <dbReference type="EMBL" id="QSQ19092.1"/>
    </source>
</evidence>
<dbReference type="Gene3D" id="2.130.10.130">
    <property type="entry name" value="Integrin alpha, N-terminal"/>
    <property type="match status" value="1"/>
</dbReference>
<evidence type="ECO:0000256" key="1">
    <source>
        <dbReference type="ARBA" id="ARBA00022729"/>
    </source>
</evidence>
<evidence type="ECO:0000313" key="3">
    <source>
        <dbReference type="Proteomes" id="UP000662747"/>
    </source>
</evidence>
<dbReference type="SUPFAM" id="SSF69318">
    <property type="entry name" value="Integrin alpha N-terminal domain"/>
    <property type="match status" value="1"/>
</dbReference>
<gene>
    <name evidence="2" type="ORF">JY651_27495</name>
</gene>
<dbReference type="Pfam" id="PF13517">
    <property type="entry name" value="FG-GAP_3"/>
    <property type="match status" value="1"/>
</dbReference>
<dbReference type="PANTHER" id="PTHR46580">
    <property type="entry name" value="SENSOR KINASE-RELATED"/>
    <property type="match status" value="1"/>
</dbReference>
<dbReference type="InterPro" id="IPR028994">
    <property type="entry name" value="Integrin_alpha_N"/>
</dbReference>
<protein>
    <submittedName>
        <fullName evidence="2">VCBS repeat-containing protein</fullName>
    </submittedName>
</protein>
<organism evidence="2 3">
    <name type="scientific">Pyxidicoccus parkwayensis</name>
    <dbReference type="NCBI Taxonomy" id="2813578"/>
    <lineage>
        <taxon>Bacteria</taxon>
        <taxon>Pseudomonadati</taxon>
        <taxon>Myxococcota</taxon>
        <taxon>Myxococcia</taxon>
        <taxon>Myxococcales</taxon>
        <taxon>Cystobacterineae</taxon>
        <taxon>Myxococcaceae</taxon>
        <taxon>Pyxidicoccus</taxon>
    </lineage>
</organism>
<dbReference type="PANTHER" id="PTHR46580:SF2">
    <property type="entry name" value="MAM DOMAIN-CONTAINING PROTEIN"/>
    <property type="match status" value="1"/>
</dbReference>
<proteinExistence type="predicted"/>
<dbReference type="Proteomes" id="UP000662747">
    <property type="component" value="Chromosome"/>
</dbReference>
<keyword evidence="1" id="KW-0732">Signal</keyword>
<dbReference type="InterPro" id="IPR013517">
    <property type="entry name" value="FG-GAP"/>
</dbReference>
<reference evidence="2 3" key="1">
    <citation type="submission" date="2021-02" db="EMBL/GenBank/DDBJ databases">
        <title>De Novo genome assembly of isolated myxobacteria.</title>
        <authorList>
            <person name="Stevens D.C."/>
        </authorList>
    </citation>
    <scope>NUCLEOTIDE SEQUENCE [LARGE SCALE GENOMIC DNA]</scope>
    <source>
        <strain evidence="3">SCPEA02</strain>
    </source>
</reference>
<sequence>MKSRMLALCLTGLLGQAGCGDSENEAVGAEADLGESTRAIRGDIVSFNGDPYSDLIWREQATGNMGAWLMNGPVLGSTATLPAVSPSLMVQAASDFGSTTSPDLVYHSTTAGSGEAVRFLSSTFSVIGTFPISPLLPSSAWYVAASGDFNLDGKTDLVVHNRISGQYFYRYLNGTTSLGNSAIASRPLPWFIVGAADMNGDGRTDLVWRNRSTGQNEITLMNNTTVLGTFTLPVQPLTYYLGATADYTGDGNTDLVWHNPGTGQVLLWKMVGTSLTATSTLGNMTPGCPAWFSQTTPPPADYGCWYLVGPR</sequence>